<dbReference type="PANTHER" id="PTHR43169">
    <property type="entry name" value="EXSB FAMILY PROTEIN"/>
    <property type="match status" value="1"/>
</dbReference>
<dbReference type="GO" id="GO:0006163">
    <property type="term" value="P:purine nucleotide metabolic process"/>
    <property type="evidence" value="ECO:0007669"/>
    <property type="project" value="UniProtKB-ARBA"/>
</dbReference>
<feature type="domain" description="NAD/GMP synthase" evidence="1">
    <location>
        <begin position="22"/>
        <end position="80"/>
    </location>
</feature>
<dbReference type="Pfam" id="PF02540">
    <property type="entry name" value="NAD_synthase"/>
    <property type="match status" value="1"/>
</dbReference>
<keyword evidence="2" id="KW-0808">Transferase</keyword>
<sequence length="265" mass="30632">MIIRADIIKNKLDRLEEEIRYRKKLLISFSGGVDSSLLAKVAKDVLGYSNVICVFFDSDLISRSEREMARAFLKKNLIDYRVEELPILNDENFIKNTIKRCYICKKVSSRLLKKIAIEKGIRHIADGVNLSDLNDYRPGVIASNEEGIWHPYLDVGINKEDIREISRMIGLPLWDKPSSACLASRIPFGEEIYKERISMIEEAEGFLKMLGFEDVRVRNPGKTARIEARNEYFSGIIRYKEVILKKFKSLGFEDVFLDLNSRKRS</sequence>
<dbReference type="NCBIfam" id="TIGR00268">
    <property type="entry name" value="ATP-dependent sacrificial sulfur transferase LarE"/>
    <property type="match status" value="1"/>
</dbReference>
<dbReference type="Proteomes" id="UP000317158">
    <property type="component" value="Unassembled WGS sequence"/>
</dbReference>
<dbReference type="GO" id="GO:0016783">
    <property type="term" value="F:sulfurtransferase activity"/>
    <property type="evidence" value="ECO:0007669"/>
    <property type="project" value="InterPro"/>
</dbReference>
<dbReference type="Gene3D" id="3.40.50.620">
    <property type="entry name" value="HUPs"/>
    <property type="match status" value="1"/>
</dbReference>
<dbReference type="EMBL" id="RXIF01000004">
    <property type="protein sequence ID" value="RZN64966.1"/>
    <property type="molecule type" value="Genomic_DNA"/>
</dbReference>
<evidence type="ECO:0000313" key="3">
    <source>
        <dbReference type="Proteomes" id="UP000317158"/>
    </source>
</evidence>
<dbReference type="PANTHER" id="PTHR43169:SF2">
    <property type="entry name" value="NAD_GMP SYNTHASE DOMAIN-CONTAINING PROTEIN"/>
    <property type="match status" value="1"/>
</dbReference>
<protein>
    <submittedName>
        <fullName evidence="2">ATP-dependent sacrificial sulfur transferase LarE</fullName>
    </submittedName>
</protein>
<dbReference type="SUPFAM" id="SSF52402">
    <property type="entry name" value="Adenine nucleotide alpha hydrolases-like"/>
    <property type="match status" value="1"/>
</dbReference>
<evidence type="ECO:0000313" key="2">
    <source>
        <dbReference type="EMBL" id="RZN64966.1"/>
    </source>
</evidence>
<dbReference type="InterPro" id="IPR052188">
    <property type="entry name" value="Ni-pincer_cofactor_biosynth"/>
</dbReference>
<dbReference type="InterPro" id="IPR022310">
    <property type="entry name" value="NAD/GMP_synthase"/>
</dbReference>
<gene>
    <name evidence="2" type="primary">larE</name>
    <name evidence="2" type="ORF">EF806_02680</name>
</gene>
<dbReference type="InterPro" id="IPR005232">
    <property type="entry name" value="LarE"/>
</dbReference>
<accession>A0A520KSS5</accession>
<comment type="caution">
    <text evidence="2">The sequence shown here is derived from an EMBL/GenBank/DDBJ whole genome shotgun (WGS) entry which is preliminary data.</text>
</comment>
<name>A0A520KSS5_METT2</name>
<dbReference type="PIRSF" id="PIRSF006661">
    <property type="entry name" value="PP-lp_UCP006661"/>
    <property type="match status" value="1"/>
</dbReference>
<reference evidence="2 3" key="1">
    <citation type="journal article" date="2019" name="Nat. Microbiol.">
        <title>Wide diversity of methane and short-chain alkane metabolisms in uncultured archaea.</title>
        <authorList>
            <person name="Borrel G."/>
            <person name="Adam P.S."/>
            <person name="McKay L.J."/>
            <person name="Chen L.X."/>
            <person name="Sierra-Garcia I.N."/>
            <person name="Sieber C.M."/>
            <person name="Letourneur Q."/>
            <person name="Ghozlane A."/>
            <person name="Andersen G.L."/>
            <person name="Li W.J."/>
            <person name="Hallam S.J."/>
            <person name="Muyzer G."/>
            <person name="de Oliveira V.M."/>
            <person name="Inskeep W.P."/>
            <person name="Banfield J.F."/>
            <person name="Gribaldo S."/>
        </authorList>
    </citation>
    <scope>NUCLEOTIDE SEQUENCE [LARGE SCALE GENOMIC DNA]</scope>
    <source>
        <strain evidence="2">NM1a</strain>
    </source>
</reference>
<organism evidence="2 3">
    <name type="scientific">Methanoliparum thermophilum</name>
    <dbReference type="NCBI Taxonomy" id="2491083"/>
    <lineage>
        <taxon>Archaea</taxon>
        <taxon>Methanobacteriati</taxon>
        <taxon>Methanobacteriota</taxon>
        <taxon>Candidatus Methanoliparia</taxon>
        <taxon>Candidatus Methanoliparales</taxon>
        <taxon>Candidatus Methanoliparaceae</taxon>
        <taxon>Candidatus Methanoliparum</taxon>
    </lineage>
</organism>
<dbReference type="CDD" id="cd01990">
    <property type="entry name" value="LarE-like"/>
    <property type="match status" value="1"/>
</dbReference>
<dbReference type="AlphaFoldDB" id="A0A520KSS5"/>
<dbReference type="InterPro" id="IPR014729">
    <property type="entry name" value="Rossmann-like_a/b/a_fold"/>
</dbReference>
<proteinExistence type="predicted"/>
<evidence type="ECO:0000259" key="1">
    <source>
        <dbReference type="Pfam" id="PF02540"/>
    </source>
</evidence>